<dbReference type="NCBIfam" id="NF037995">
    <property type="entry name" value="TRAP_S1"/>
    <property type="match status" value="1"/>
</dbReference>
<evidence type="ECO:0000313" key="5">
    <source>
        <dbReference type="EMBL" id="KMQ75491.1"/>
    </source>
</evidence>
<feature type="signal peptide" evidence="4">
    <location>
        <begin position="1"/>
        <end position="24"/>
    </location>
</feature>
<dbReference type="Gene3D" id="3.40.190.170">
    <property type="entry name" value="Bacterial extracellular solute-binding protein, family 7"/>
    <property type="match status" value="1"/>
</dbReference>
<gene>
    <name evidence="5" type="ORF">Msub_11699</name>
</gene>
<evidence type="ECO:0000313" key="6">
    <source>
        <dbReference type="Proteomes" id="UP000036102"/>
    </source>
</evidence>
<dbReference type="InterPro" id="IPR018389">
    <property type="entry name" value="DctP_fam"/>
</dbReference>
<accession>A0A0J7JCF1</accession>
<sequence>MKMPFAKLAIAASLSVFFSGIAAADTVLRVSHQFPGGKGDVRDEMVQLMAREVAKADVGLELQVYPGQSLFKAKEQWGALVRGRVDMISLPLDYASGRHPEFSATLMPGLVRNHERAQRLNDSKFMDMIKKVINDAGARVLADAWLAGGFASNKQCITSPDTVEGQTLRAAGPAFDEMLATAGASIASMPSSEIYTAMQTGVLDGANTSSGSFVSYRIYEQVTCLTAPGENALWFMYEPVLISERSWDNLNEEQQAALAAAGQKAEEYFAKEAAGLDQKMIDVFSENGVKVVNMSPENYQAWLDIAKKSSYKTFAENVPNGQALIDAALAVE</sequence>
<comment type="caution">
    <text evidence="5">The sequence shown here is derived from an EMBL/GenBank/DDBJ whole genome shotgun (WGS) entry which is preliminary data.</text>
</comment>
<proteinExistence type="inferred from homology"/>
<organism evidence="5 6">
    <name type="scientific">Marinobacter subterrani</name>
    <dbReference type="NCBI Taxonomy" id="1658765"/>
    <lineage>
        <taxon>Bacteria</taxon>
        <taxon>Pseudomonadati</taxon>
        <taxon>Pseudomonadota</taxon>
        <taxon>Gammaproteobacteria</taxon>
        <taxon>Pseudomonadales</taxon>
        <taxon>Marinobacteraceae</taxon>
        <taxon>Marinobacter</taxon>
    </lineage>
</organism>
<keyword evidence="2" id="KW-0813">Transport</keyword>
<dbReference type="PANTHER" id="PTHR33376:SF7">
    <property type="entry name" value="C4-DICARBOXYLATE-BINDING PROTEIN DCTB"/>
    <property type="match status" value="1"/>
</dbReference>
<dbReference type="AlphaFoldDB" id="A0A0J7JCF1"/>
<dbReference type="GO" id="GO:0015740">
    <property type="term" value="P:C4-dicarboxylate transport"/>
    <property type="evidence" value="ECO:0007669"/>
    <property type="project" value="TreeGrafter"/>
</dbReference>
<keyword evidence="3 4" id="KW-0732">Signal</keyword>
<dbReference type="Pfam" id="PF03480">
    <property type="entry name" value="DctP"/>
    <property type="match status" value="1"/>
</dbReference>
<reference evidence="5 6" key="1">
    <citation type="submission" date="2015-06" db="EMBL/GenBank/DDBJ databases">
        <title>Marinobacter subterrani, a genetically tractable neutrophilic iron-oxidizing strain isolated from the Soudan Iron Mine.</title>
        <authorList>
            <person name="Bonis B.M."/>
            <person name="Gralnick J.A."/>
        </authorList>
    </citation>
    <scope>NUCLEOTIDE SEQUENCE [LARGE SCALE GENOMIC DNA]</scope>
    <source>
        <strain evidence="5 6">JG233</strain>
    </source>
</reference>
<comment type="similarity">
    <text evidence="1">Belongs to the bacterial solute-binding protein 7 family.</text>
</comment>
<dbReference type="PANTHER" id="PTHR33376">
    <property type="match status" value="1"/>
</dbReference>
<dbReference type="InterPro" id="IPR038404">
    <property type="entry name" value="TRAP_DctP_sf"/>
</dbReference>
<dbReference type="PATRIC" id="fig|1658765.3.peg.1690"/>
<dbReference type="EMBL" id="LFBU01000001">
    <property type="protein sequence ID" value="KMQ75491.1"/>
    <property type="molecule type" value="Genomic_DNA"/>
</dbReference>
<name>A0A0J7JCF1_9GAMM</name>
<dbReference type="STRING" id="1658765.Msub_11699"/>
<dbReference type="RefSeq" id="WP_048495577.1">
    <property type="nucleotide sequence ID" value="NZ_JADQCF010000048.1"/>
</dbReference>
<evidence type="ECO:0000256" key="1">
    <source>
        <dbReference type="ARBA" id="ARBA00009023"/>
    </source>
</evidence>
<evidence type="ECO:0000256" key="2">
    <source>
        <dbReference type="ARBA" id="ARBA00022448"/>
    </source>
</evidence>
<protein>
    <submittedName>
        <fullName evidence="5">TRAP-type C4-dicarboxylate transport system, periplasmic component</fullName>
    </submittedName>
</protein>
<evidence type="ECO:0000256" key="3">
    <source>
        <dbReference type="ARBA" id="ARBA00022729"/>
    </source>
</evidence>
<dbReference type="Proteomes" id="UP000036102">
    <property type="component" value="Unassembled WGS sequence"/>
</dbReference>
<dbReference type="GO" id="GO:0055085">
    <property type="term" value="P:transmembrane transport"/>
    <property type="evidence" value="ECO:0007669"/>
    <property type="project" value="InterPro"/>
</dbReference>
<feature type="chain" id="PRO_5005289388" evidence="4">
    <location>
        <begin position="25"/>
        <end position="332"/>
    </location>
</feature>
<evidence type="ECO:0000256" key="4">
    <source>
        <dbReference type="SAM" id="SignalP"/>
    </source>
</evidence>
<keyword evidence="6" id="KW-1185">Reference proteome</keyword>